<dbReference type="EMBL" id="JABTXI010000015">
    <property type="protein sequence ID" value="MBY3593907.1"/>
    <property type="molecule type" value="Genomic_DNA"/>
</dbReference>
<keyword evidence="2" id="KW-1185">Reference proteome</keyword>
<sequence length="336" mass="38464">MAAPEGDQKQVVDQLPDRVYKYRSFSNRTIEMLVEDQLFYADPSTFNDPLDTRPTLKADVNAVALQEMLRTFVERRTTAELEAAANTIRYRGPKTVEHILRLGRQQAEKMLQEVAYNATNPDYEMENPDVFLLTNYVERELLRQYDKGLVSLSERWQSPLMWSHYGDQHRGLCIGYSVPGDVGDSLRKMNYGGSRLVQASAVAAMLRGDAGAQRLVDDLVLLQKAPDWSYECEWRLVGRRGPQDSPLEMEEITFGMRCDLAVKYAIVRALEGRQRPVSFYEMHEVEGTFDLRRRVLDVAELGVSLPRRARYYLGVFDQLPEIELPLQKATTSGDVQ</sequence>
<proteinExistence type="predicted"/>
<protein>
    <submittedName>
        <fullName evidence="1">DUF2971 domain-containing protein</fullName>
    </submittedName>
</protein>
<comment type="caution">
    <text evidence="1">The sequence shown here is derived from an EMBL/GenBank/DDBJ whole genome shotgun (WGS) entry which is preliminary data.</text>
</comment>
<gene>
    <name evidence="1" type="ORF">HJA87_29100</name>
</gene>
<accession>A0ABS7LR08</accession>
<organism evidence="1 2">
    <name type="scientific">Rhizobium bangladeshense</name>
    <dbReference type="NCBI Taxonomy" id="1138189"/>
    <lineage>
        <taxon>Bacteria</taxon>
        <taxon>Pseudomonadati</taxon>
        <taxon>Pseudomonadota</taxon>
        <taxon>Alphaproteobacteria</taxon>
        <taxon>Hyphomicrobiales</taxon>
        <taxon>Rhizobiaceae</taxon>
        <taxon>Rhizobium/Agrobacterium group</taxon>
        <taxon>Rhizobium</taxon>
    </lineage>
</organism>
<evidence type="ECO:0000313" key="1">
    <source>
        <dbReference type="EMBL" id="MBY3593907.1"/>
    </source>
</evidence>
<reference evidence="1 2" key="1">
    <citation type="submission" date="2020-06" db="EMBL/GenBank/DDBJ databases">
        <title>Global-level population genomics: horizontal gene transfer, symbiosis and evolution in Rhizobia.</title>
        <authorList>
            <person name="Gai Y."/>
        </authorList>
    </citation>
    <scope>NUCLEOTIDE SEQUENCE [LARGE SCALE GENOMIC DNA]</scope>
    <source>
        <strain evidence="1 2">PLR6_1b</strain>
    </source>
</reference>
<evidence type="ECO:0000313" key="2">
    <source>
        <dbReference type="Proteomes" id="UP000720124"/>
    </source>
</evidence>
<dbReference type="Proteomes" id="UP000720124">
    <property type="component" value="Unassembled WGS sequence"/>
</dbReference>
<name>A0ABS7LR08_9HYPH</name>
<dbReference type="RefSeq" id="WP_168255293.1">
    <property type="nucleotide sequence ID" value="NZ_JABDWX010000017.1"/>
</dbReference>